<gene>
    <name evidence="1" type="ORF">BBD42_15395</name>
</gene>
<protein>
    <submittedName>
        <fullName evidence="1">Uncharacterized protein</fullName>
    </submittedName>
</protein>
<accession>A0A1B2DJ22</accession>
<dbReference type="EMBL" id="CP016808">
    <property type="protein sequence ID" value="ANY67696.1"/>
    <property type="molecule type" value="Genomic_DNA"/>
</dbReference>
<dbReference type="RefSeq" id="WP_099518876.1">
    <property type="nucleotide sequence ID" value="NZ_CP016808.1"/>
</dbReference>
<reference evidence="1" key="1">
    <citation type="submission" date="2016-08" db="EMBL/GenBank/DDBJ databases">
        <title>Complete Genome Seqeunce of Paenibacillus sp. BIHB 4019 from tea rhizoplane.</title>
        <authorList>
            <person name="Thakur R."/>
            <person name="Swarnkar M.K."/>
            <person name="Gulati A."/>
        </authorList>
    </citation>
    <scope>NUCLEOTIDE SEQUENCE [LARGE SCALE GENOMIC DNA]</scope>
    <source>
        <strain evidence="1">BIHB4019</strain>
    </source>
</reference>
<name>A0A1B2DJ22_9BACL</name>
<sequence length="78" mass="8277">MAANKRVIFLGINVKSAASLPKVGAYLNAFLAAVEEHARPADIELTVNVGGYVKAPPPPVNITTINHGDSDYDEEDVT</sequence>
<proteinExistence type="predicted"/>
<evidence type="ECO:0000313" key="1">
    <source>
        <dbReference type="EMBL" id="ANY67696.1"/>
    </source>
</evidence>
<dbReference type="AlphaFoldDB" id="A0A1B2DJ22"/>
<organism evidence="1">
    <name type="scientific">Paenibacillus sp. BIHB 4019</name>
    <dbReference type="NCBI Taxonomy" id="1870819"/>
    <lineage>
        <taxon>Bacteria</taxon>
        <taxon>Bacillati</taxon>
        <taxon>Bacillota</taxon>
        <taxon>Bacilli</taxon>
        <taxon>Bacillales</taxon>
        <taxon>Paenibacillaceae</taxon>
        <taxon>Paenibacillus</taxon>
    </lineage>
</organism>